<reference evidence="3 4" key="1">
    <citation type="submission" date="2012-05" db="EMBL/GenBank/DDBJ databases">
        <title>Genome sequence of Nitritalea halalkaliphila LW7.</title>
        <authorList>
            <person name="Jangir P.K."/>
            <person name="Singh A."/>
            <person name="Shivaji S."/>
            <person name="Sharma R."/>
        </authorList>
    </citation>
    <scope>NUCLEOTIDE SEQUENCE [LARGE SCALE GENOMIC DNA]</scope>
    <source>
        <strain evidence="3 4">LW7</strain>
    </source>
</reference>
<dbReference type="Gene3D" id="3.60.21.10">
    <property type="match status" value="1"/>
</dbReference>
<dbReference type="RefSeq" id="WP_009056912.1">
    <property type="nucleotide sequence ID" value="NZ_AJYA01000055.1"/>
</dbReference>
<organism evidence="3 4">
    <name type="scientific">Nitritalea halalkaliphila LW7</name>
    <dbReference type="NCBI Taxonomy" id="1189621"/>
    <lineage>
        <taxon>Bacteria</taxon>
        <taxon>Pseudomonadati</taxon>
        <taxon>Bacteroidota</taxon>
        <taxon>Cytophagia</taxon>
        <taxon>Cytophagales</taxon>
        <taxon>Cyclobacteriaceae</taxon>
        <taxon>Nitritalea</taxon>
    </lineage>
</organism>
<feature type="region of interest" description="Disordered" evidence="1">
    <location>
        <begin position="318"/>
        <end position="347"/>
    </location>
</feature>
<dbReference type="GO" id="GO:0016787">
    <property type="term" value="F:hydrolase activity"/>
    <property type="evidence" value="ECO:0007669"/>
    <property type="project" value="InterPro"/>
</dbReference>
<dbReference type="EMBL" id="AJYA01000055">
    <property type="protein sequence ID" value="EIM73803.1"/>
    <property type="molecule type" value="Genomic_DNA"/>
</dbReference>
<name>I5BW51_9BACT</name>
<evidence type="ECO:0000259" key="2">
    <source>
        <dbReference type="Pfam" id="PF00149"/>
    </source>
</evidence>
<dbReference type="PROSITE" id="PS51257">
    <property type="entry name" value="PROKAR_LIPOPROTEIN"/>
    <property type="match status" value="1"/>
</dbReference>
<dbReference type="AlphaFoldDB" id="I5BW51"/>
<accession>I5BW51</accession>
<dbReference type="OrthoDB" id="9791866at2"/>
<feature type="domain" description="Calcineurin-like phosphoesterase" evidence="2">
    <location>
        <begin position="42"/>
        <end position="258"/>
    </location>
</feature>
<evidence type="ECO:0000313" key="4">
    <source>
        <dbReference type="Proteomes" id="UP000005551"/>
    </source>
</evidence>
<evidence type="ECO:0000313" key="3">
    <source>
        <dbReference type="EMBL" id="EIM73803.1"/>
    </source>
</evidence>
<comment type="caution">
    <text evidence="3">The sequence shown here is derived from an EMBL/GenBank/DDBJ whole genome shotgun (WGS) entry which is preliminary data.</text>
</comment>
<dbReference type="SUPFAM" id="SSF56300">
    <property type="entry name" value="Metallo-dependent phosphatases"/>
    <property type="match status" value="1"/>
</dbReference>
<dbReference type="PROSITE" id="PS51318">
    <property type="entry name" value="TAT"/>
    <property type="match status" value="1"/>
</dbReference>
<feature type="compositionally biased region" description="Basic and acidic residues" evidence="1">
    <location>
        <begin position="319"/>
        <end position="347"/>
    </location>
</feature>
<dbReference type="Pfam" id="PF00149">
    <property type="entry name" value="Metallophos"/>
    <property type="match status" value="1"/>
</dbReference>
<evidence type="ECO:0000256" key="1">
    <source>
        <dbReference type="SAM" id="MobiDB-lite"/>
    </source>
</evidence>
<keyword evidence="4" id="KW-1185">Reference proteome</keyword>
<dbReference type="STRING" id="1189621.A3SI_17182"/>
<protein>
    <submittedName>
        <fullName evidence="3">Metallophosphoesterase</fullName>
    </submittedName>
</protein>
<proteinExistence type="predicted"/>
<dbReference type="PANTHER" id="PTHR43143:SF1">
    <property type="entry name" value="SERINE_THREONINE-PROTEIN PHOSPHATASE CPPED1"/>
    <property type="match status" value="1"/>
</dbReference>
<sequence>MPNKSRRAWLKKAAWSGLGLTGLAASCSPAEEKKQAAEGFYFAHLTDMHVRRKRKGHEGYAACVAHINALQPAPELVLMGGDMAFDGNYTPKEEFIDQLQLVKGISDDLQMPYYACIGNHDSLGLNPRRKVEIEDPDIGKGLFLATFGLDRSYYSFDHKGWHFVVLDALLEVEAEHGPSQTHAFGEEQLDWLRFDLGRNPRPTVISTHIGPFCNIGQYLADPKLPAMNHMVVQDGLAFRQICERHQVRAVLQGHSHIPEEYRFNGIWYITSPAVSASWWSGNWKGYGTGFTLLHAKESGELSWETRYYDWEPQLEPEDTLERERTADRTAFEKEQERLKQEESHAQR</sequence>
<dbReference type="Proteomes" id="UP000005551">
    <property type="component" value="Unassembled WGS sequence"/>
</dbReference>
<dbReference type="InterPro" id="IPR004843">
    <property type="entry name" value="Calcineurin-like_PHP"/>
</dbReference>
<dbReference type="PANTHER" id="PTHR43143">
    <property type="entry name" value="METALLOPHOSPHOESTERASE, CALCINEURIN SUPERFAMILY"/>
    <property type="match status" value="1"/>
</dbReference>
<dbReference type="InterPro" id="IPR051918">
    <property type="entry name" value="STPP_CPPED1"/>
</dbReference>
<gene>
    <name evidence="3" type="ORF">A3SI_17182</name>
</gene>
<dbReference type="InterPro" id="IPR006311">
    <property type="entry name" value="TAT_signal"/>
</dbReference>
<dbReference type="InterPro" id="IPR029052">
    <property type="entry name" value="Metallo-depent_PP-like"/>
</dbReference>